<feature type="compositionally biased region" description="Polar residues" evidence="3">
    <location>
        <begin position="305"/>
        <end position="315"/>
    </location>
</feature>
<feature type="compositionally biased region" description="Low complexity" evidence="3">
    <location>
        <begin position="526"/>
        <end position="541"/>
    </location>
</feature>
<dbReference type="Proteomes" id="UP000664169">
    <property type="component" value="Unassembled WGS sequence"/>
</dbReference>
<sequence length="711" mass="76710">MNGINPNTMNAMVNGTNGIPRVPENLEEMKTKLNTFIYDYFLRNEQFELARALKNSQLFTNTTKTAPPRKLNGDENGDDAKDDWDAKKPADLPYPSDMPPGATDNCFLLDWFQIFWEMFIAPRKIVGMKPSPAAAAYMSQQKASFNEQQSVARQNGMPGGIMPGYPTMMRATGPGAINMAGRNIPQGPNMRPMNQAAAAAAQQQQQQQLMLQQRQQQQQMIQTQQQMAREGSDIDMTDPNILAPNQFNNFQGQNTKKNLDAYSQNVAAATLRQSMPGNMQGPLMDSQGGMAEFYNASGNAMRGQMPTNGQPQPGQGNHALQDYQMQLMLLEQQNKKRLLMARQEQDQVRPGEQPMGAQAGFAPNMSPQGSRSGPSPNPSEQMKRGTPKMGQAGLPGGPNSPMPDPSMVHARNSPGAMNFGAMDMMQHGMKGVDGMPMGPRMPPPSSHPGFNGGPTNAAQMEALRAGQQGVRMPNGAGAWPQMPQGQTPGMPQGPQPGQQMGTPQLRNVNMPPPQNVPGQNGANGRPASPTQSTTGGTPQPANKANPVKKGKADKNTKKASFVHDYYYIANKSQQPQKKGTTAATPSADDNPPQTPTPATPITPMHPHSFKDGKNVNGVQVTTGQVNPNVSAPTAQVPQPQQDPNMLGHFEPMDGLESHNTLSLHFGGMDAGDVLEQFDFDAFLDTGESDINFDTMANYGNFDGLEAGAGDT</sequence>
<dbReference type="GO" id="GO:0005634">
    <property type="term" value="C:nucleus"/>
    <property type="evidence" value="ECO:0007669"/>
    <property type="project" value="UniProtKB-SubCell"/>
</dbReference>
<feature type="region of interest" description="Disordered" evidence="3">
    <location>
        <begin position="470"/>
        <end position="615"/>
    </location>
</feature>
<dbReference type="EMBL" id="CAJPDQ010000001">
    <property type="protein sequence ID" value="CAF9903716.1"/>
    <property type="molecule type" value="Genomic_DNA"/>
</dbReference>
<feature type="region of interest" description="Disordered" evidence="3">
    <location>
        <begin position="299"/>
        <end position="318"/>
    </location>
</feature>
<evidence type="ECO:0000313" key="4">
    <source>
        <dbReference type="EMBL" id="CAF9903716.1"/>
    </source>
</evidence>
<keyword evidence="5" id="KW-1185">Reference proteome</keyword>
<accession>A0A8H3EAZ8</accession>
<evidence type="ECO:0000313" key="5">
    <source>
        <dbReference type="Proteomes" id="UP000664169"/>
    </source>
</evidence>
<dbReference type="PANTHER" id="PTHR12610">
    <property type="entry name" value="SINGLE STRANDED DNA BINDING PROTEIN"/>
    <property type="match status" value="1"/>
</dbReference>
<feature type="region of interest" description="Disordered" evidence="3">
    <location>
        <begin position="344"/>
        <end position="407"/>
    </location>
</feature>
<evidence type="ECO:0008006" key="6">
    <source>
        <dbReference type="Google" id="ProtNLM"/>
    </source>
</evidence>
<feature type="region of interest" description="Disordered" evidence="3">
    <location>
        <begin position="60"/>
        <end position="95"/>
    </location>
</feature>
<gene>
    <name evidence="4" type="ORF">GOMPHAMPRED_000511</name>
</gene>
<evidence type="ECO:0000256" key="2">
    <source>
        <dbReference type="ARBA" id="ARBA00023242"/>
    </source>
</evidence>
<dbReference type="AlphaFoldDB" id="A0A8H3EAZ8"/>
<keyword evidence="2" id="KW-0539">Nucleus</keyword>
<protein>
    <recommendedName>
        <fullName evidence="6">LisH domain-containing protein</fullName>
    </recommendedName>
</protein>
<dbReference type="OrthoDB" id="5600002at2759"/>
<organism evidence="4 5">
    <name type="scientific">Gomphillus americanus</name>
    <dbReference type="NCBI Taxonomy" id="1940652"/>
    <lineage>
        <taxon>Eukaryota</taxon>
        <taxon>Fungi</taxon>
        <taxon>Dikarya</taxon>
        <taxon>Ascomycota</taxon>
        <taxon>Pezizomycotina</taxon>
        <taxon>Lecanoromycetes</taxon>
        <taxon>OSLEUM clade</taxon>
        <taxon>Ostropomycetidae</taxon>
        <taxon>Ostropales</taxon>
        <taxon>Graphidaceae</taxon>
        <taxon>Gomphilloideae</taxon>
        <taxon>Gomphillus</taxon>
    </lineage>
</organism>
<comment type="caution">
    <text evidence="4">The sequence shown here is derived from an EMBL/GenBank/DDBJ whole genome shotgun (WGS) entry which is preliminary data.</text>
</comment>
<evidence type="ECO:0000256" key="1">
    <source>
        <dbReference type="ARBA" id="ARBA00004123"/>
    </source>
</evidence>
<name>A0A8H3EAZ8_9LECA</name>
<feature type="compositionally biased region" description="Polar residues" evidence="3">
    <location>
        <begin position="365"/>
        <end position="380"/>
    </location>
</feature>
<proteinExistence type="predicted"/>
<dbReference type="PANTHER" id="PTHR12610:SF12">
    <property type="entry name" value="SEQUENCE-SPECIFIC SINGLE-STRANDED DNA-BINDING PROTEIN, ISOFORM D"/>
    <property type="match status" value="1"/>
</dbReference>
<dbReference type="GO" id="GO:0045944">
    <property type="term" value="P:positive regulation of transcription by RNA polymerase II"/>
    <property type="evidence" value="ECO:0007669"/>
    <property type="project" value="TreeGrafter"/>
</dbReference>
<feature type="compositionally biased region" description="Polar residues" evidence="3">
    <location>
        <begin position="570"/>
        <end position="584"/>
    </location>
</feature>
<feature type="compositionally biased region" description="Low complexity" evidence="3">
    <location>
        <begin position="480"/>
        <end position="504"/>
    </location>
</feature>
<reference evidence="4" key="1">
    <citation type="submission" date="2021-03" db="EMBL/GenBank/DDBJ databases">
        <authorList>
            <person name="Tagirdzhanova G."/>
        </authorList>
    </citation>
    <scope>NUCLEOTIDE SEQUENCE</scope>
</reference>
<comment type="subcellular location">
    <subcellularLocation>
        <location evidence="1">Nucleus</location>
    </subcellularLocation>
</comment>
<evidence type="ECO:0000256" key="3">
    <source>
        <dbReference type="SAM" id="MobiDB-lite"/>
    </source>
</evidence>